<organism evidence="3 4">
    <name type="scientific">Ascaris lumbricoides</name>
    <name type="common">Giant roundworm</name>
    <dbReference type="NCBI Taxonomy" id="6252"/>
    <lineage>
        <taxon>Eukaryota</taxon>
        <taxon>Metazoa</taxon>
        <taxon>Ecdysozoa</taxon>
        <taxon>Nematoda</taxon>
        <taxon>Chromadorea</taxon>
        <taxon>Rhabditida</taxon>
        <taxon>Spirurina</taxon>
        <taxon>Ascaridomorpha</taxon>
        <taxon>Ascaridoidea</taxon>
        <taxon>Ascarididae</taxon>
        <taxon>Ascaris</taxon>
    </lineage>
</organism>
<keyword evidence="2" id="KW-0472">Membrane</keyword>
<dbReference type="Proteomes" id="UP000036681">
    <property type="component" value="Unplaced"/>
</dbReference>
<sequence>MVDSRAQCSIELLISLLMCTVLCFMSISFCVKKQKKRKEGKIRFIDDDDPKAKSMYQIKTEIAFSKVATGDSSGSTSERATSTYLKTF</sequence>
<feature type="compositionally biased region" description="Polar residues" evidence="1">
    <location>
        <begin position="70"/>
        <end position="88"/>
    </location>
</feature>
<dbReference type="AlphaFoldDB" id="A0A0M3IDZ1"/>
<evidence type="ECO:0000313" key="3">
    <source>
        <dbReference type="Proteomes" id="UP000036681"/>
    </source>
</evidence>
<name>A0A0M3IDZ1_ASCLU</name>
<keyword evidence="2" id="KW-1133">Transmembrane helix</keyword>
<feature type="transmembrane region" description="Helical" evidence="2">
    <location>
        <begin position="12"/>
        <end position="31"/>
    </location>
</feature>
<accession>A0A0M3IDZ1</accession>
<keyword evidence="2" id="KW-0812">Transmembrane</keyword>
<evidence type="ECO:0000313" key="4">
    <source>
        <dbReference type="WBParaSite" id="ALUE_0001627701-mRNA-1"/>
    </source>
</evidence>
<keyword evidence="3" id="KW-1185">Reference proteome</keyword>
<evidence type="ECO:0000256" key="2">
    <source>
        <dbReference type="SAM" id="Phobius"/>
    </source>
</evidence>
<protein>
    <submittedName>
        <fullName evidence="4">Uncharacterized protein</fullName>
    </submittedName>
</protein>
<evidence type="ECO:0000256" key="1">
    <source>
        <dbReference type="SAM" id="MobiDB-lite"/>
    </source>
</evidence>
<reference evidence="4" key="1">
    <citation type="submission" date="2017-02" db="UniProtKB">
        <authorList>
            <consortium name="WormBaseParasite"/>
        </authorList>
    </citation>
    <scope>IDENTIFICATION</scope>
</reference>
<feature type="region of interest" description="Disordered" evidence="1">
    <location>
        <begin position="69"/>
        <end position="88"/>
    </location>
</feature>
<dbReference type="WBParaSite" id="ALUE_0001627701-mRNA-1">
    <property type="protein sequence ID" value="ALUE_0001627701-mRNA-1"/>
    <property type="gene ID" value="ALUE_0001627701"/>
</dbReference>
<proteinExistence type="predicted"/>